<reference evidence="2 3" key="1">
    <citation type="journal article" date="2024" name="G3 (Bethesda)">
        <title>Genome assembly of Hibiscus sabdariffa L. provides insights into metabolisms of medicinal natural products.</title>
        <authorList>
            <person name="Kim T."/>
        </authorList>
    </citation>
    <scope>NUCLEOTIDE SEQUENCE [LARGE SCALE GENOMIC DNA]</scope>
    <source>
        <strain evidence="2">TK-2024</strain>
        <tissue evidence="2">Old leaves</tissue>
    </source>
</reference>
<proteinExistence type="predicted"/>
<evidence type="ECO:0000313" key="2">
    <source>
        <dbReference type="EMBL" id="KAK8978937.1"/>
    </source>
</evidence>
<feature type="region of interest" description="Disordered" evidence="1">
    <location>
        <begin position="1"/>
        <end position="28"/>
    </location>
</feature>
<dbReference type="EMBL" id="JBBPBN010000106">
    <property type="protein sequence ID" value="KAK8978937.1"/>
    <property type="molecule type" value="Genomic_DNA"/>
</dbReference>
<protein>
    <submittedName>
        <fullName evidence="2">Uncharacterized protein</fullName>
    </submittedName>
</protein>
<evidence type="ECO:0000313" key="3">
    <source>
        <dbReference type="Proteomes" id="UP001396334"/>
    </source>
</evidence>
<comment type="caution">
    <text evidence="2">The sequence shown here is derived from an EMBL/GenBank/DDBJ whole genome shotgun (WGS) entry which is preliminary data.</text>
</comment>
<dbReference type="Proteomes" id="UP001396334">
    <property type="component" value="Unassembled WGS sequence"/>
</dbReference>
<sequence>MMVPSGSSSSGSAPHEHEPGAPEPEQPLLSDEIRLQELGDRLRINFLGKAMSLGEQEDFVETQLLIEKKKIDQALFSDATGFHFHGFRALYQSFFSRYAAPRARSSRDKRSENKAGGIPRWGKSFNCVLNIAMAIYLSLRVAPLDLQQGGNSRIPYVHVPAARMVWINSACFTVWLSNFISCLESLVIGRYKNLENHPNQLQKLKKGKQKKFPLLNQFQGKRNPQKLVKVAVAHSERLRWVVQSCISCSGLGLRLGLEAVASGYASTIDESANSDALSNPVLTDESHSVYMDLAIASF</sequence>
<keyword evidence="3" id="KW-1185">Reference proteome</keyword>
<accession>A0ABR2NRY9</accession>
<evidence type="ECO:0000256" key="1">
    <source>
        <dbReference type="SAM" id="MobiDB-lite"/>
    </source>
</evidence>
<organism evidence="2 3">
    <name type="scientific">Hibiscus sabdariffa</name>
    <name type="common">roselle</name>
    <dbReference type="NCBI Taxonomy" id="183260"/>
    <lineage>
        <taxon>Eukaryota</taxon>
        <taxon>Viridiplantae</taxon>
        <taxon>Streptophyta</taxon>
        <taxon>Embryophyta</taxon>
        <taxon>Tracheophyta</taxon>
        <taxon>Spermatophyta</taxon>
        <taxon>Magnoliopsida</taxon>
        <taxon>eudicotyledons</taxon>
        <taxon>Gunneridae</taxon>
        <taxon>Pentapetalae</taxon>
        <taxon>rosids</taxon>
        <taxon>malvids</taxon>
        <taxon>Malvales</taxon>
        <taxon>Malvaceae</taxon>
        <taxon>Malvoideae</taxon>
        <taxon>Hibiscus</taxon>
    </lineage>
</organism>
<name>A0ABR2NRY9_9ROSI</name>
<gene>
    <name evidence="2" type="ORF">V6N11_030983</name>
</gene>
<feature type="compositionally biased region" description="Low complexity" evidence="1">
    <location>
        <begin position="1"/>
        <end position="13"/>
    </location>
</feature>